<reference evidence="1 2" key="1">
    <citation type="submission" date="2018-10" db="EMBL/GenBank/DDBJ databases">
        <title>Transmission dynamics of multidrug resistant bacteria on intensive care unit surfaces.</title>
        <authorList>
            <person name="D'Souza A.W."/>
            <person name="Potter R.F."/>
            <person name="Wallace M."/>
            <person name="Shupe A."/>
            <person name="Patel S."/>
            <person name="Sun S."/>
            <person name="Gul D."/>
            <person name="Kwon J.H."/>
            <person name="Andleeb S."/>
            <person name="Burnham C.-A.D."/>
            <person name="Dantas G."/>
        </authorList>
    </citation>
    <scope>NUCLEOTIDE SEQUENCE [LARGE SCALE GENOMIC DNA]</scope>
    <source>
        <strain evidence="1 2">AJ_385</strain>
    </source>
</reference>
<proteinExistence type="predicted"/>
<name>A0A3R9GBG1_ACIJO</name>
<feature type="non-terminal residue" evidence="1">
    <location>
        <position position="1"/>
    </location>
</feature>
<evidence type="ECO:0000313" key="2">
    <source>
        <dbReference type="Proteomes" id="UP000277537"/>
    </source>
</evidence>
<comment type="caution">
    <text evidence="1">The sequence shown here is derived from an EMBL/GenBank/DDBJ whole genome shotgun (WGS) entry which is preliminary data.</text>
</comment>
<dbReference type="EMBL" id="RHXE01000042">
    <property type="protein sequence ID" value="RSE21211.1"/>
    <property type="molecule type" value="Genomic_DNA"/>
</dbReference>
<accession>A0A3R9GBG1</accession>
<dbReference type="AlphaFoldDB" id="A0A3R9GBG1"/>
<gene>
    <name evidence="1" type="ORF">EGT73_14550</name>
</gene>
<evidence type="ECO:0000313" key="1">
    <source>
        <dbReference type="EMBL" id="RSE21211.1"/>
    </source>
</evidence>
<sequence>CKLKEFKRIAMRSCKTDTSFEAMIQLCASLINSR</sequence>
<organism evidence="1 2">
    <name type="scientific">Acinetobacter johnsonii</name>
    <dbReference type="NCBI Taxonomy" id="40214"/>
    <lineage>
        <taxon>Bacteria</taxon>
        <taxon>Pseudomonadati</taxon>
        <taxon>Pseudomonadota</taxon>
        <taxon>Gammaproteobacteria</taxon>
        <taxon>Moraxellales</taxon>
        <taxon>Moraxellaceae</taxon>
        <taxon>Acinetobacter</taxon>
    </lineage>
</organism>
<dbReference type="Proteomes" id="UP000277537">
    <property type="component" value="Unassembled WGS sequence"/>
</dbReference>
<protein>
    <submittedName>
        <fullName evidence="1">IS5 family transposase</fullName>
    </submittedName>
</protein>